<gene>
    <name evidence="1" type="ORF">BIW11_07612</name>
</gene>
<dbReference type="AlphaFoldDB" id="A0A1V9XT88"/>
<name>A0A1V9XT88_9ACAR</name>
<protein>
    <submittedName>
        <fullName evidence="1">Uncharacterized protein</fullName>
    </submittedName>
</protein>
<reference evidence="1 2" key="1">
    <citation type="journal article" date="2017" name="Gigascience">
        <title>Draft genome of the honey bee ectoparasitic mite, Tropilaelaps mercedesae, is shaped by the parasitic life history.</title>
        <authorList>
            <person name="Dong X."/>
            <person name="Armstrong S.D."/>
            <person name="Xia D."/>
            <person name="Makepeace B.L."/>
            <person name="Darby A.C."/>
            <person name="Kadowaki T."/>
        </authorList>
    </citation>
    <scope>NUCLEOTIDE SEQUENCE [LARGE SCALE GENOMIC DNA]</scope>
    <source>
        <strain evidence="1">Wuxi-XJTLU</strain>
    </source>
</reference>
<dbReference type="Proteomes" id="UP000192247">
    <property type="component" value="Unassembled WGS sequence"/>
</dbReference>
<evidence type="ECO:0000313" key="2">
    <source>
        <dbReference type="Proteomes" id="UP000192247"/>
    </source>
</evidence>
<proteinExistence type="predicted"/>
<comment type="caution">
    <text evidence="1">The sequence shown here is derived from an EMBL/GenBank/DDBJ whole genome shotgun (WGS) entry which is preliminary data.</text>
</comment>
<evidence type="ECO:0000313" key="1">
    <source>
        <dbReference type="EMBL" id="OQR76699.1"/>
    </source>
</evidence>
<accession>A0A1V9XT88</accession>
<keyword evidence="2" id="KW-1185">Reference proteome</keyword>
<dbReference type="InParanoid" id="A0A1V9XT88"/>
<sequence length="44" mass="5224">MLSKRTTTLLEQKGNSWPNLSVSLKRRFVVLFVHPCFDQVIWFT</sequence>
<organism evidence="1 2">
    <name type="scientific">Tropilaelaps mercedesae</name>
    <dbReference type="NCBI Taxonomy" id="418985"/>
    <lineage>
        <taxon>Eukaryota</taxon>
        <taxon>Metazoa</taxon>
        <taxon>Ecdysozoa</taxon>
        <taxon>Arthropoda</taxon>
        <taxon>Chelicerata</taxon>
        <taxon>Arachnida</taxon>
        <taxon>Acari</taxon>
        <taxon>Parasitiformes</taxon>
        <taxon>Mesostigmata</taxon>
        <taxon>Gamasina</taxon>
        <taxon>Dermanyssoidea</taxon>
        <taxon>Laelapidae</taxon>
        <taxon>Tropilaelaps</taxon>
    </lineage>
</organism>
<dbReference type="EMBL" id="MNPL01004507">
    <property type="protein sequence ID" value="OQR76699.1"/>
    <property type="molecule type" value="Genomic_DNA"/>
</dbReference>